<dbReference type="AlphaFoldDB" id="A0AAV5VW16"/>
<name>A0AAV5VW16_9BILA</name>
<keyword evidence="3" id="KW-0539">Nucleus</keyword>
<dbReference type="Proteomes" id="UP001432322">
    <property type="component" value="Unassembled WGS sequence"/>
</dbReference>
<dbReference type="PANTHER" id="PTHR15314">
    <property type="entry name" value="RIBONUCLEASE P PROTEIN SUBUNIT P20"/>
    <property type="match status" value="1"/>
</dbReference>
<keyword evidence="2" id="KW-0819">tRNA processing</keyword>
<feature type="compositionally biased region" description="Low complexity" evidence="4">
    <location>
        <begin position="1"/>
        <end position="20"/>
    </location>
</feature>
<evidence type="ECO:0000256" key="1">
    <source>
        <dbReference type="ARBA" id="ARBA00004604"/>
    </source>
</evidence>
<comment type="caution">
    <text evidence="5">The sequence shown here is derived from an EMBL/GenBank/DDBJ whole genome shotgun (WGS) entry which is preliminary data.</text>
</comment>
<dbReference type="EMBL" id="BTSY01000004">
    <property type="protein sequence ID" value="GMT23598.1"/>
    <property type="molecule type" value="Genomic_DNA"/>
</dbReference>
<keyword evidence="6" id="KW-1185">Reference proteome</keyword>
<dbReference type="GO" id="GO:0005655">
    <property type="term" value="C:nucleolar ribonuclease P complex"/>
    <property type="evidence" value="ECO:0007669"/>
    <property type="project" value="InterPro"/>
</dbReference>
<evidence type="ECO:0000256" key="4">
    <source>
        <dbReference type="SAM" id="MobiDB-lite"/>
    </source>
</evidence>
<comment type="subcellular location">
    <subcellularLocation>
        <location evidence="1">Nucleus</location>
        <location evidence="1">Nucleolus</location>
    </subcellularLocation>
</comment>
<dbReference type="InterPro" id="IPR036882">
    <property type="entry name" value="Alba-like_dom_sf"/>
</dbReference>
<protein>
    <submittedName>
        <fullName evidence="5">Uncharacterized protein</fullName>
    </submittedName>
</protein>
<dbReference type="SUPFAM" id="SSF82704">
    <property type="entry name" value="AlbA-like"/>
    <property type="match status" value="1"/>
</dbReference>
<evidence type="ECO:0000313" key="5">
    <source>
        <dbReference type="EMBL" id="GMT23598.1"/>
    </source>
</evidence>
<accession>A0AAV5VW16</accession>
<proteinExistence type="predicted"/>
<sequence>MSTSNLLSSTIPSSTTPSSSVPRRNGHSNRGGGRINTNDFEIRRRVSNKPKLAPNHFYISSKLNPQREADRIENLLRNEMREVHIHGMGVSIVKAMSVVARIEQKMVGSMKKSLRTSTVTVKDDLFPLSDEAELSTRARPLSAIHFTLTRLSPL</sequence>
<dbReference type="PANTHER" id="PTHR15314:SF1">
    <property type="entry name" value="RIBONUCLEASE P PROTEIN SUBUNIT P20"/>
    <property type="match status" value="1"/>
</dbReference>
<organism evidence="5 6">
    <name type="scientific">Pristionchus fissidentatus</name>
    <dbReference type="NCBI Taxonomy" id="1538716"/>
    <lineage>
        <taxon>Eukaryota</taxon>
        <taxon>Metazoa</taxon>
        <taxon>Ecdysozoa</taxon>
        <taxon>Nematoda</taxon>
        <taxon>Chromadorea</taxon>
        <taxon>Rhabditida</taxon>
        <taxon>Rhabditina</taxon>
        <taxon>Diplogasteromorpha</taxon>
        <taxon>Diplogasteroidea</taxon>
        <taxon>Neodiplogasteridae</taxon>
        <taxon>Pristionchus</taxon>
    </lineage>
</organism>
<reference evidence="5" key="1">
    <citation type="submission" date="2023-10" db="EMBL/GenBank/DDBJ databases">
        <title>Genome assembly of Pristionchus species.</title>
        <authorList>
            <person name="Yoshida K."/>
            <person name="Sommer R.J."/>
        </authorList>
    </citation>
    <scope>NUCLEOTIDE SEQUENCE</scope>
    <source>
        <strain evidence="5">RS5133</strain>
    </source>
</reference>
<gene>
    <name evidence="5" type="ORF">PFISCL1PPCAC_14895</name>
</gene>
<evidence type="ECO:0000313" key="6">
    <source>
        <dbReference type="Proteomes" id="UP001432322"/>
    </source>
</evidence>
<dbReference type="GO" id="GO:0003676">
    <property type="term" value="F:nucleic acid binding"/>
    <property type="evidence" value="ECO:0007669"/>
    <property type="project" value="InterPro"/>
</dbReference>
<dbReference type="GO" id="GO:0000172">
    <property type="term" value="C:ribonuclease MRP complex"/>
    <property type="evidence" value="ECO:0007669"/>
    <property type="project" value="InterPro"/>
</dbReference>
<dbReference type="GO" id="GO:0001682">
    <property type="term" value="P:tRNA 5'-leader removal"/>
    <property type="evidence" value="ECO:0007669"/>
    <property type="project" value="InterPro"/>
</dbReference>
<evidence type="ECO:0000256" key="3">
    <source>
        <dbReference type="ARBA" id="ARBA00023242"/>
    </source>
</evidence>
<dbReference type="Pfam" id="PF12328">
    <property type="entry name" value="Rpp20"/>
    <property type="match status" value="1"/>
</dbReference>
<feature type="region of interest" description="Disordered" evidence="4">
    <location>
        <begin position="1"/>
        <end position="40"/>
    </location>
</feature>
<dbReference type="InterPro" id="IPR014612">
    <property type="entry name" value="Pop7/Rpp20"/>
</dbReference>
<dbReference type="Gene3D" id="3.30.110.20">
    <property type="entry name" value="Alba-like domain"/>
    <property type="match status" value="1"/>
</dbReference>
<evidence type="ECO:0000256" key="2">
    <source>
        <dbReference type="ARBA" id="ARBA00022694"/>
    </source>
</evidence>